<evidence type="ECO:0000313" key="1">
    <source>
        <dbReference type="EMBL" id="MFI6501425.1"/>
    </source>
</evidence>
<dbReference type="EMBL" id="JBITGY010000008">
    <property type="protein sequence ID" value="MFI6501425.1"/>
    <property type="molecule type" value="Genomic_DNA"/>
</dbReference>
<comment type="caution">
    <text evidence="1">The sequence shown here is derived from an EMBL/GenBank/DDBJ whole genome shotgun (WGS) entry which is preliminary data.</text>
</comment>
<sequence length="113" mass="12131">MTADNRDVAIREPISTGLAEFDTAASDLAARYPELARRIRALNSERPWGTGPEGAAFANRYFENGGPTDFLDKLDDLVTEIAKSGPLLRKGVANTLATDAAIAQSLQDPRGRA</sequence>
<protein>
    <recommendedName>
        <fullName evidence="3">WXG100 family type VII secretion target</fullName>
    </recommendedName>
</protein>
<keyword evidence="2" id="KW-1185">Reference proteome</keyword>
<name>A0ABW7Z0P3_9ACTN</name>
<dbReference type="Proteomes" id="UP001612741">
    <property type="component" value="Unassembled WGS sequence"/>
</dbReference>
<evidence type="ECO:0000313" key="2">
    <source>
        <dbReference type="Proteomes" id="UP001612741"/>
    </source>
</evidence>
<reference evidence="1 2" key="1">
    <citation type="submission" date="2024-10" db="EMBL/GenBank/DDBJ databases">
        <title>The Natural Products Discovery Center: Release of the First 8490 Sequenced Strains for Exploring Actinobacteria Biosynthetic Diversity.</title>
        <authorList>
            <person name="Kalkreuter E."/>
            <person name="Kautsar S.A."/>
            <person name="Yang D."/>
            <person name="Bader C.D."/>
            <person name="Teijaro C.N."/>
            <person name="Fluegel L."/>
            <person name="Davis C.M."/>
            <person name="Simpson J.R."/>
            <person name="Lauterbach L."/>
            <person name="Steele A.D."/>
            <person name="Gui C."/>
            <person name="Meng S."/>
            <person name="Li G."/>
            <person name="Viehrig K."/>
            <person name="Ye F."/>
            <person name="Su P."/>
            <person name="Kiefer A.F."/>
            <person name="Nichols A."/>
            <person name="Cepeda A.J."/>
            <person name="Yan W."/>
            <person name="Fan B."/>
            <person name="Jiang Y."/>
            <person name="Adhikari A."/>
            <person name="Zheng C.-J."/>
            <person name="Schuster L."/>
            <person name="Cowan T.M."/>
            <person name="Smanski M.J."/>
            <person name="Chevrette M.G."/>
            <person name="De Carvalho L.P.S."/>
            <person name="Shen B."/>
        </authorList>
    </citation>
    <scope>NUCLEOTIDE SEQUENCE [LARGE SCALE GENOMIC DNA]</scope>
    <source>
        <strain evidence="1 2">NPDC050545</strain>
    </source>
</reference>
<accession>A0ABW7Z0P3</accession>
<proteinExistence type="predicted"/>
<evidence type="ECO:0008006" key="3">
    <source>
        <dbReference type="Google" id="ProtNLM"/>
    </source>
</evidence>
<organism evidence="1 2">
    <name type="scientific">Nonomuraea typhae</name>
    <dbReference type="NCBI Taxonomy" id="2603600"/>
    <lineage>
        <taxon>Bacteria</taxon>
        <taxon>Bacillati</taxon>
        <taxon>Actinomycetota</taxon>
        <taxon>Actinomycetes</taxon>
        <taxon>Streptosporangiales</taxon>
        <taxon>Streptosporangiaceae</taxon>
        <taxon>Nonomuraea</taxon>
    </lineage>
</organism>
<dbReference type="RefSeq" id="WP_397086000.1">
    <property type="nucleotide sequence ID" value="NZ_JBITGY010000008.1"/>
</dbReference>
<gene>
    <name evidence="1" type="ORF">ACIBG2_28880</name>
</gene>